<protein>
    <recommendedName>
        <fullName evidence="3">STAS/SEC14 domain-containing protein</fullName>
    </recommendedName>
</protein>
<evidence type="ECO:0008006" key="3">
    <source>
        <dbReference type="Google" id="ProtNLM"/>
    </source>
</evidence>
<accession>A0A967E7N0</accession>
<dbReference type="AlphaFoldDB" id="A0A967E7N0"/>
<dbReference type="Proteomes" id="UP000707206">
    <property type="component" value="Unassembled WGS sequence"/>
</dbReference>
<organism evidence="1 2">
    <name type="scientific">Pelagihabitans pacificus</name>
    <dbReference type="NCBI Taxonomy" id="2696054"/>
    <lineage>
        <taxon>Bacteria</taxon>
        <taxon>Pseudomonadati</taxon>
        <taxon>Bacteroidota</taxon>
        <taxon>Flavobacteriia</taxon>
        <taxon>Flavobacteriales</taxon>
        <taxon>Flavobacteriaceae</taxon>
        <taxon>Pelagihabitans</taxon>
    </lineage>
</organism>
<gene>
    <name evidence="1" type="ORF">FK220_013805</name>
</gene>
<comment type="caution">
    <text evidence="1">The sequence shown here is derived from an EMBL/GenBank/DDBJ whole genome shotgun (WGS) entry which is preliminary data.</text>
</comment>
<keyword evidence="2" id="KW-1185">Reference proteome</keyword>
<reference evidence="1" key="1">
    <citation type="submission" date="2019-07" db="EMBL/GenBank/DDBJ databases">
        <authorList>
            <person name="De-Chao Zhang Q."/>
        </authorList>
    </citation>
    <scope>NUCLEOTIDE SEQUENCE</scope>
    <source>
        <strain evidence="1">TP-CH-4</strain>
    </source>
</reference>
<dbReference type="RefSeq" id="WP_152574931.1">
    <property type="nucleotide sequence ID" value="NZ_VIKU02000004.1"/>
</dbReference>
<proteinExistence type="predicted"/>
<evidence type="ECO:0000313" key="2">
    <source>
        <dbReference type="Proteomes" id="UP000707206"/>
    </source>
</evidence>
<dbReference type="EMBL" id="VIKU02000004">
    <property type="protein sequence ID" value="NHF60424.1"/>
    <property type="molecule type" value="Genomic_DNA"/>
</dbReference>
<sequence length="140" mass="15986">MQITGGTKQKFIIEHALDIGKFKFFSNMVVGEFYEGVHVTHENASEPIRIAQQLYGATEPIVYISHRLNSYSMDPVGYGKTVKMFPNFIGFAIVSQNRYRRMLASLEKLFIKKPIGVFHDLDSAFLWAEGLLEKHSATHF</sequence>
<reference evidence="1" key="2">
    <citation type="submission" date="2020-03" db="EMBL/GenBank/DDBJ databases">
        <title>Flavobacteriaceae bacterium strain TP-CH-4, a member of the family Flavobacteriaceae isolated from a deep-sea seamount.</title>
        <authorList>
            <person name="Zhang D.-C."/>
        </authorList>
    </citation>
    <scope>NUCLEOTIDE SEQUENCE</scope>
    <source>
        <strain evidence="1">TP-CH-4</strain>
    </source>
</reference>
<name>A0A967E7N0_9FLAO</name>
<evidence type="ECO:0000313" key="1">
    <source>
        <dbReference type="EMBL" id="NHF60424.1"/>
    </source>
</evidence>